<keyword evidence="4" id="KW-1185">Reference proteome</keyword>
<dbReference type="PANTHER" id="PTHR34512:SF30">
    <property type="entry name" value="OUTER MEMBRANE PROTEIN ASSEMBLY FACTOR BAMB"/>
    <property type="match status" value="1"/>
</dbReference>
<accession>A0ABX8CMX0</accession>
<sequence length="317" mass="33455">MKTSLSPDKNAGWQATSPVSDGDSVIAAFTGSVNGTGTSKDKRSIEIIAADKSTGKLQWSAVIDTGESPLQDLRIVGITGDSLVLSSGEPTFCDWSDRTSTTWVVDASTKKLRWKREGLMAGQVGKGVVSGNVKVARNNVAETALGGLDLTDGHTLWESPTGGSVTNFLRPDISDLAVTATCSGKNLDLIDPTSGAVLFTENSATHTELNPGWSCVFDQSTMLICQEKVSQGRIVGIDVSSPKRSVWQLSSNGDRMPPKITGAYHGIVYALVDRGKMQAVALDANSGQDLPDSPVVAPVLVDNYLGVTTEGIFLPVR</sequence>
<feature type="domain" description="Pyrrolo-quinoline quinone repeat" evidence="2">
    <location>
        <begin position="103"/>
        <end position="287"/>
    </location>
</feature>
<feature type="region of interest" description="Disordered" evidence="1">
    <location>
        <begin position="1"/>
        <end position="20"/>
    </location>
</feature>
<dbReference type="PANTHER" id="PTHR34512">
    <property type="entry name" value="CELL SURFACE PROTEIN"/>
    <property type="match status" value="1"/>
</dbReference>
<dbReference type="EMBL" id="CP074371">
    <property type="protein sequence ID" value="QVI20924.1"/>
    <property type="molecule type" value="Genomic_DNA"/>
</dbReference>
<evidence type="ECO:0000256" key="1">
    <source>
        <dbReference type="SAM" id="MobiDB-lite"/>
    </source>
</evidence>
<dbReference type="InterPro" id="IPR011047">
    <property type="entry name" value="Quinoprotein_ADH-like_sf"/>
</dbReference>
<evidence type="ECO:0000259" key="2">
    <source>
        <dbReference type="Pfam" id="PF13360"/>
    </source>
</evidence>
<dbReference type="InterPro" id="IPR015943">
    <property type="entry name" value="WD40/YVTN_repeat-like_dom_sf"/>
</dbReference>
<evidence type="ECO:0000313" key="4">
    <source>
        <dbReference type="Proteomes" id="UP000683310"/>
    </source>
</evidence>
<dbReference type="Proteomes" id="UP000683310">
    <property type="component" value="Chromosome"/>
</dbReference>
<dbReference type="Gene3D" id="2.130.10.10">
    <property type="entry name" value="YVTN repeat-like/Quinoprotein amine dehydrogenase"/>
    <property type="match status" value="1"/>
</dbReference>
<name>A0ABX8CMX0_9NOCA</name>
<evidence type="ECO:0000313" key="3">
    <source>
        <dbReference type="EMBL" id="QVI20924.1"/>
    </source>
</evidence>
<organism evidence="3 4">
    <name type="scientific">Nocardia tengchongensis</name>
    <dbReference type="NCBI Taxonomy" id="2055889"/>
    <lineage>
        <taxon>Bacteria</taxon>
        <taxon>Bacillati</taxon>
        <taxon>Actinomycetota</taxon>
        <taxon>Actinomycetes</taxon>
        <taxon>Mycobacteriales</taxon>
        <taxon>Nocardiaceae</taxon>
        <taxon>Nocardia</taxon>
    </lineage>
</organism>
<dbReference type="Pfam" id="PF13360">
    <property type="entry name" value="PQQ_2"/>
    <property type="match status" value="1"/>
</dbReference>
<gene>
    <name evidence="3" type="ORF">KHQ06_33400</name>
</gene>
<dbReference type="InterPro" id="IPR002372">
    <property type="entry name" value="PQQ_rpt_dom"/>
</dbReference>
<proteinExistence type="predicted"/>
<protein>
    <submittedName>
        <fullName evidence="3">PQQ-binding-like beta-propeller repeat protein</fullName>
    </submittedName>
</protein>
<reference evidence="3 4" key="1">
    <citation type="submission" date="2021-04" db="EMBL/GenBank/DDBJ databases">
        <title>Nocardia tengchongensis.</title>
        <authorList>
            <person name="Zhuang k."/>
            <person name="Ran Y."/>
            <person name="Li W."/>
        </authorList>
    </citation>
    <scope>NUCLEOTIDE SEQUENCE [LARGE SCALE GENOMIC DNA]</scope>
    <source>
        <strain evidence="3 4">CFH S0057</strain>
    </source>
</reference>
<dbReference type="SUPFAM" id="SSF50998">
    <property type="entry name" value="Quinoprotein alcohol dehydrogenase-like"/>
    <property type="match status" value="1"/>
</dbReference>
<feature type="compositionally biased region" description="Polar residues" evidence="1">
    <location>
        <begin position="1"/>
        <end position="19"/>
    </location>
</feature>